<proteinExistence type="predicted"/>
<protein>
    <submittedName>
        <fullName evidence="2">Uncharacterized protein</fullName>
    </submittedName>
</protein>
<reference evidence="2 3" key="1">
    <citation type="journal article" date="2014" name="PLoS Genet.">
        <title>Phylogenetically driven sequencing of extremely halophilic archaea reveals strategies for static and dynamic osmo-response.</title>
        <authorList>
            <person name="Becker E.A."/>
            <person name="Seitzer P.M."/>
            <person name="Tritt A."/>
            <person name="Larsen D."/>
            <person name="Krusor M."/>
            <person name="Yao A.I."/>
            <person name="Wu D."/>
            <person name="Madern D."/>
            <person name="Eisen J.A."/>
            <person name="Darling A.E."/>
            <person name="Facciotti M.T."/>
        </authorList>
    </citation>
    <scope>NUCLEOTIDE SEQUENCE [LARGE SCALE GENOMIC DNA]</scope>
    <source>
        <strain evidence="2 3">100A6</strain>
    </source>
</reference>
<evidence type="ECO:0000256" key="1">
    <source>
        <dbReference type="SAM" id="MobiDB-lite"/>
    </source>
</evidence>
<evidence type="ECO:0000313" key="3">
    <source>
        <dbReference type="Proteomes" id="UP000011566"/>
    </source>
</evidence>
<organism evidence="2 3">
    <name type="scientific">Halococcus hamelinensis 100A6</name>
    <dbReference type="NCBI Taxonomy" id="1132509"/>
    <lineage>
        <taxon>Archaea</taxon>
        <taxon>Methanobacteriati</taxon>
        <taxon>Methanobacteriota</taxon>
        <taxon>Stenosarchaea group</taxon>
        <taxon>Halobacteria</taxon>
        <taxon>Halobacteriales</taxon>
        <taxon>Halococcaceae</taxon>
        <taxon>Halococcus</taxon>
    </lineage>
</organism>
<sequence length="294" mass="31476">MSAERGATIDKADRVVELPNGNLRVTGSLYNGTDTIAYTGARVRLSVEDRDRVFAVKPNGQRVDDLTGFGEWTPWGAGSGDSQPIANAPEPPKTTDDNIDVDLPAELAEGGLGDLIDNITGVPVDDDGVPWMVLEETDPDIGLVSRPMYSTRRINLDVGSGGDVANVQTAFNMLPRVCFHDVDFEQVSNTRGEGPGIHTGPLRLKEQAHLHVEGNGHKMDAGINGGIVGKTDHFRVKNATLGYITQCYGAGQFINCKLRGNGKAAFSGKAFPKTLNGCDVGRTRNGKPAEWYGV</sequence>
<gene>
    <name evidence="2" type="ORF">C447_02692</name>
</gene>
<dbReference type="AlphaFoldDB" id="M0M8Y6"/>
<name>M0M8Y6_9EURY</name>
<dbReference type="RefSeq" id="WP_007690625.1">
    <property type="nucleotide sequence ID" value="NZ_AJRK01000026.1"/>
</dbReference>
<dbReference type="EMBL" id="AOMB01000007">
    <property type="protein sequence ID" value="EMA41069.1"/>
    <property type="molecule type" value="Genomic_DNA"/>
</dbReference>
<feature type="region of interest" description="Disordered" evidence="1">
    <location>
        <begin position="73"/>
        <end position="94"/>
    </location>
</feature>
<evidence type="ECO:0000313" key="2">
    <source>
        <dbReference type="EMBL" id="EMA41069.1"/>
    </source>
</evidence>
<comment type="caution">
    <text evidence="2">The sequence shown here is derived from an EMBL/GenBank/DDBJ whole genome shotgun (WGS) entry which is preliminary data.</text>
</comment>
<dbReference type="PATRIC" id="fig|1132509.6.peg.637"/>
<keyword evidence="3" id="KW-1185">Reference proteome</keyword>
<dbReference type="Proteomes" id="UP000011566">
    <property type="component" value="Unassembled WGS sequence"/>
</dbReference>
<accession>M0M8Y6</accession>